<evidence type="ECO:0000256" key="7">
    <source>
        <dbReference type="SAM" id="Phobius"/>
    </source>
</evidence>
<feature type="transmembrane region" description="Helical" evidence="7">
    <location>
        <begin position="272"/>
        <end position="295"/>
    </location>
</feature>
<keyword evidence="9" id="KW-1185">Reference proteome</keyword>
<accession>A0A9P8VQI3</accession>
<dbReference type="Gene3D" id="1.20.1740.10">
    <property type="entry name" value="Amino acid/polyamine transporter I"/>
    <property type="match status" value="1"/>
</dbReference>
<dbReference type="PROSITE" id="PS00218">
    <property type="entry name" value="AMINO_ACID_PERMEASE_1"/>
    <property type="match status" value="1"/>
</dbReference>
<feature type="transmembrane region" description="Helical" evidence="7">
    <location>
        <begin position="475"/>
        <end position="495"/>
    </location>
</feature>
<dbReference type="GO" id="GO:0016020">
    <property type="term" value="C:membrane"/>
    <property type="evidence" value="ECO:0007669"/>
    <property type="project" value="UniProtKB-SubCell"/>
</dbReference>
<dbReference type="Proteomes" id="UP000777438">
    <property type="component" value="Unassembled WGS sequence"/>
</dbReference>
<dbReference type="AlphaFoldDB" id="A0A9P8VQI3"/>
<evidence type="ECO:0000256" key="2">
    <source>
        <dbReference type="ARBA" id="ARBA00022448"/>
    </source>
</evidence>
<reference evidence="8 9" key="1">
    <citation type="journal article" date="2021" name="Nat. Commun.">
        <title>Genetic determinants of endophytism in the Arabidopsis root mycobiome.</title>
        <authorList>
            <person name="Mesny F."/>
            <person name="Miyauchi S."/>
            <person name="Thiergart T."/>
            <person name="Pickel B."/>
            <person name="Atanasova L."/>
            <person name="Karlsson M."/>
            <person name="Huettel B."/>
            <person name="Barry K.W."/>
            <person name="Haridas S."/>
            <person name="Chen C."/>
            <person name="Bauer D."/>
            <person name="Andreopoulos W."/>
            <person name="Pangilinan J."/>
            <person name="LaButti K."/>
            <person name="Riley R."/>
            <person name="Lipzen A."/>
            <person name="Clum A."/>
            <person name="Drula E."/>
            <person name="Henrissat B."/>
            <person name="Kohler A."/>
            <person name="Grigoriev I.V."/>
            <person name="Martin F.M."/>
            <person name="Hacquard S."/>
        </authorList>
    </citation>
    <scope>NUCLEOTIDE SEQUENCE [LARGE SCALE GENOMIC DNA]</scope>
    <source>
        <strain evidence="8 9">MPI-CAGE-CH-0241</strain>
    </source>
</reference>
<dbReference type="Pfam" id="PF13520">
    <property type="entry name" value="AA_permease_2"/>
    <property type="match status" value="1"/>
</dbReference>
<dbReference type="InterPro" id="IPR002293">
    <property type="entry name" value="AA/rel_permease1"/>
</dbReference>
<evidence type="ECO:0000256" key="3">
    <source>
        <dbReference type="ARBA" id="ARBA00022692"/>
    </source>
</evidence>
<keyword evidence="3 7" id="KW-0812">Transmembrane</keyword>
<feature type="transmembrane region" description="Helical" evidence="7">
    <location>
        <begin position="163"/>
        <end position="181"/>
    </location>
</feature>
<feature type="transmembrane region" description="Helical" evidence="7">
    <location>
        <begin position="193"/>
        <end position="211"/>
    </location>
</feature>
<feature type="transmembrane region" description="Helical" evidence="7">
    <location>
        <begin position="231"/>
        <end position="252"/>
    </location>
</feature>
<organism evidence="8 9">
    <name type="scientific">Thelonectria olida</name>
    <dbReference type="NCBI Taxonomy" id="1576542"/>
    <lineage>
        <taxon>Eukaryota</taxon>
        <taxon>Fungi</taxon>
        <taxon>Dikarya</taxon>
        <taxon>Ascomycota</taxon>
        <taxon>Pezizomycotina</taxon>
        <taxon>Sordariomycetes</taxon>
        <taxon>Hypocreomycetidae</taxon>
        <taxon>Hypocreales</taxon>
        <taxon>Nectriaceae</taxon>
        <taxon>Thelonectria</taxon>
    </lineage>
</organism>
<feature type="transmembrane region" description="Helical" evidence="7">
    <location>
        <begin position="443"/>
        <end position="463"/>
    </location>
</feature>
<evidence type="ECO:0000256" key="6">
    <source>
        <dbReference type="SAM" id="MobiDB-lite"/>
    </source>
</evidence>
<feature type="transmembrane region" description="Helical" evidence="7">
    <location>
        <begin position="315"/>
        <end position="338"/>
    </location>
</feature>
<feature type="transmembrane region" description="Helical" evidence="7">
    <location>
        <begin position="77"/>
        <end position="101"/>
    </location>
</feature>
<evidence type="ECO:0000256" key="4">
    <source>
        <dbReference type="ARBA" id="ARBA00022989"/>
    </source>
</evidence>
<keyword evidence="5 7" id="KW-0472">Membrane</keyword>
<evidence type="ECO:0000313" key="8">
    <source>
        <dbReference type="EMBL" id="KAH6867788.1"/>
    </source>
</evidence>
<dbReference type="PANTHER" id="PTHR45649">
    <property type="entry name" value="AMINO-ACID PERMEASE BAT1"/>
    <property type="match status" value="1"/>
</dbReference>
<dbReference type="PIRSF" id="PIRSF006060">
    <property type="entry name" value="AA_transporter"/>
    <property type="match status" value="1"/>
</dbReference>
<dbReference type="PANTHER" id="PTHR45649:SF19">
    <property type="entry name" value="TRANSPORTER, PUTATIVE (EUROFUNG)-RELATED"/>
    <property type="match status" value="1"/>
</dbReference>
<name>A0A9P8VQI3_9HYPO</name>
<feature type="transmembrane region" description="Helical" evidence="7">
    <location>
        <begin position="375"/>
        <end position="395"/>
    </location>
</feature>
<comment type="subcellular location">
    <subcellularLocation>
        <location evidence="1">Membrane</location>
        <topology evidence="1">Multi-pass membrane protein</topology>
    </subcellularLocation>
</comment>
<comment type="caution">
    <text evidence="8">The sequence shown here is derived from an EMBL/GenBank/DDBJ whole genome shotgun (WGS) entry which is preliminary data.</text>
</comment>
<evidence type="ECO:0000256" key="5">
    <source>
        <dbReference type="ARBA" id="ARBA00023136"/>
    </source>
</evidence>
<feature type="transmembrane region" description="Helical" evidence="7">
    <location>
        <begin position="401"/>
        <end position="423"/>
    </location>
</feature>
<feature type="transmembrane region" description="Helical" evidence="7">
    <location>
        <begin position="38"/>
        <end position="57"/>
    </location>
</feature>
<feature type="region of interest" description="Disordered" evidence="6">
    <location>
        <begin position="1"/>
        <end position="22"/>
    </location>
</feature>
<evidence type="ECO:0000313" key="9">
    <source>
        <dbReference type="Proteomes" id="UP000777438"/>
    </source>
</evidence>
<protein>
    <submittedName>
        <fullName evidence="8">Amino acid/polyamine transporter I</fullName>
    </submittedName>
</protein>
<feature type="compositionally biased region" description="Basic and acidic residues" evidence="6">
    <location>
        <begin position="7"/>
        <end position="21"/>
    </location>
</feature>
<keyword evidence="2" id="KW-0813">Transport</keyword>
<dbReference type="GO" id="GO:0006865">
    <property type="term" value="P:amino acid transport"/>
    <property type="evidence" value="ECO:0007669"/>
    <property type="project" value="InterPro"/>
</dbReference>
<proteinExistence type="predicted"/>
<keyword evidence="4 7" id="KW-1133">Transmembrane helix</keyword>
<feature type="transmembrane region" description="Helical" evidence="7">
    <location>
        <begin position="122"/>
        <end position="151"/>
    </location>
</feature>
<dbReference type="InterPro" id="IPR004840">
    <property type="entry name" value="Amino_acid_permease_CS"/>
</dbReference>
<gene>
    <name evidence="8" type="ORF">B0T10DRAFT_419372</name>
</gene>
<dbReference type="GO" id="GO:0022857">
    <property type="term" value="F:transmembrane transporter activity"/>
    <property type="evidence" value="ECO:0007669"/>
    <property type="project" value="InterPro"/>
</dbReference>
<dbReference type="EMBL" id="JAGPYM010000089">
    <property type="protein sequence ID" value="KAH6867788.1"/>
    <property type="molecule type" value="Genomic_DNA"/>
</dbReference>
<dbReference type="OrthoDB" id="4476201at2759"/>
<evidence type="ECO:0000256" key="1">
    <source>
        <dbReference type="ARBA" id="ARBA00004141"/>
    </source>
</evidence>
<sequence length="510" mass="56131">MAAIDAHTTDKPCEESPRDPSVKIIDTPSEVVLVKHKLGFLNLIALGFNVCNSWAGISSSMQVALLQGGPGALLYGLFLTTSLYLSIALSMAELASVYSTAGGQYHFASILAPDRVSRGSSYICGFITMISWEVIGATVTMVASAQILALWQYYHPSFRANQWHSFVIYEAFGLFVALYNNLVLPRALWTHNFGFTLNMVVFVVVTVLLIVRPSNKAPDAFVWDTFVNFTGWPDGICFLTSLLTSSFGFTGLDACIHLAEDVSSPKKVVPRAIVLTVAIGFVTTFPFIVVLLYGISDMNAVLAIQGYLPFEMYRMIWRSDTAAIAIIVSSIVLTFCIVNAIMQTSSRMTWAFARDNGISFSCVFGKMHPTHGVPLNAAILNWVILSLCGVVFLASKIAFNALLGSMVVLQLLSYEIPLVLLLWRRRGNRFLPPNRPFRLPKTVGWIVNVYAVALGSALSAFFLLPPFLPVTSQNMNYTCAILGIGAVLCLLNWFIHARQHYNGPHIVFHE</sequence>